<name>A0A4Z0R327_9FIRM</name>
<reference evidence="2 3" key="1">
    <citation type="submission" date="2019-03" db="EMBL/GenBank/DDBJ databases">
        <title>Draft Genome Sequence of Desulfosporosinus fructosivorans Strain 63.6F, Isolated from Marine Sediment in the Baltic Sea.</title>
        <authorList>
            <person name="Hausmann B."/>
            <person name="Vandieken V."/>
            <person name="Pjevac P."/>
            <person name="Schreck K."/>
            <person name="Herbold C.W."/>
            <person name="Loy A."/>
        </authorList>
    </citation>
    <scope>NUCLEOTIDE SEQUENCE [LARGE SCALE GENOMIC DNA]</scope>
    <source>
        <strain evidence="2 3">63.6F</strain>
    </source>
</reference>
<evidence type="ECO:0000313" key="3">
    <source>
        <dbReference type="Proteomes" id="UP000298460"/>
    </source>
</evidence>
<comment type="caution">
    <text evidence="2">The sequence shown here is derived from an EMBL/GenBank/DDBJ whole genome shotgun (WGS) entry which is preliminary data.</text>
</comment>
<feature type="transmembrane region" description="Helical" evidence="1">
    <location>
        <begin position="312"/>
        <end position="330"/>
    </location>
</feature>
<gene>
    <name evidence="2" type="ORF">E4K67_17470</name>
</gene>
<feature type="transmembrane region" description="Helical" evidence="1">
    <location>
        <begin position="360"/>
        <end position="381"/>
    </location>
</feature>
<evidence type="ECO:0008006" key="4">
    <source>
        <dbReference type="Google" id="ProtNLM"/>
    </source>
</evidence>
<protein>
    <recommendedName>
        <fullName evidence="4">Phage tail tape measure protein</fullName>
    </recommendedName>
</protein>
<dbReference type="Proteomes" id="UP000298460">
    <property type="component" value="Unassembled WGS sequence"/>
</dbReference>
<keyword evidence="1" id="KW-1133">Transmembrane helix</keyword>
<sequence length="525" mass="56008">MASRQELRALITIAGRIDPSLQSAMLRASGESMRLSNNLRNSANGLNRVSTIAQGTFLGAIAAEGLSFIASRVAGVAAESVKLASDLTEVQNVVDTTFGKSSNQIDAWSKTALSAYGLSELQAKQFSGTMGAMLKSTGITGEGMVKMSKNLAGLSGDLASFYNLDQETAFEKIRSGISGETEPLKQLGINMSVANMEAYAMSQGIKTSYAKMDQASQSILRYNYLLSVSKDAQGDFNRTQGGFANQQRLFDTNMKQLGATVATQVLPYLTQFLQYANKWAQNVDVGKVTKDVANAFTIMGDGIRWAKDNSNWLIPAVAGVAGSMAALEIIGTVTKLYRAWTATTFAMTWAQYGFNAAMTANPIGLVVVGIGLLVAAGVALWQNWDWVMAKGKELFAWIGKVAEPIKNFFGGGYQSNSTLAYEQLTPYASGGIASSPSIFGEAGEEMAIPLQRTPRSLGLLQQTASILGVGGSNSSGSKNEVNITYAPVIQGGSGPEVQSALNTSYEQFKVWAEEYFGDKGRVAFE</sequence>
<proteinExistence type="predicted"/>
<keyword evidence="1" id="KW-0812">Transmembrane</keyword>
<dbReference type="RefSeq" id="WP_135548969.1">
    <property type="nucleotide sequence ID" value="NZ_SPQQ01000006.1"/>
</dbReference>
<keyword evidence="1" id="KW-0472">Membrane</keyword>
<accession>A0A4Z0R327</accession>
<evidence type="ECO:0000313" key="2">
    <source>
        <dbReference type="EMBL" id="TGE36889.1"/>
    </source>
</evidence>
<organism evidence="2 3">
    <name type="scientific">Desulfosporosinus fructosivorans</name>
    <dbReference type="NCBI Taxonomy" id="2018669"/>
    <lineage>
        <taxon>Bacteria</taxon>
        <taxon>Bacillati</taxon>
        <taxon>Bacillota</taxon>
        <taxon>Clostridia</taxon>
        <taxon>Eubacteriales</taxon>
        <taxon>Desulfitobacteriaceae</taxon>
        <taxon>Desulfosporosinus</taxon>
    </lineage>
</organism>
<keyword evidence="3" id="KW-1185">Reference proteome</keyword>
<dbReference type="EMBL" id="SPQQ01000006">
    <property type="protein sequence ID" value="TGE36889.1"/>
    <property type="molecule type" value="Genomic_DNA"/>
</dbReference>
<evidence type="ECO:0000256" key="1">
    <source>
        <dbReference type="SAM" id="Phobius"/>
    </source>
</evidence>
<dbReference type="AlphaFoldDB" id="A0A4Z0R327"/>
<dbReference type="OrthoDB" id="9780715at2"/>